<dbReference type="InterPro" id="IPR050319">
    <property type="entry name" value="ABC_transp_ATP-bind"/>
</dbReference>
<protein>
    <submittedName>
        <fullName evidence="6">ATP-binding cassette domain-containing protein</fullName>
    </submittedName>
</protein>
<dbReference type="GO" id="GO:0005524">
    <property type="term" value="F:ATP binding"/>
    <property type="evidence" value="ECO:0007669"/>
    <property type="project" value="UniProtKB-KW"/>
</dbReference>
<organism evidence="6 7">
    <name type="scientific">Maritimibacter fusiformis</name>
    <dbReference type="NCBI Taxonomy" id="2603819"/>
    <lineage>
        <taxon>Bacteria</taxon>
        <taxon>Pseudomonadati</taxon>
        <taxon>Pseudomonadota</taxon>
        <taxon>Alphaproteobacteria</taxon>
        <taxon>Rhodobacterales</taxon>
        <taxon>Roseobacteraceae</taxon>
        <taxon>Maritimibacter</taxon>
    </lineage>
</organism>
<dbReference type="InterPro" id="IPR003439">
    <property type="entry name" value="ABC_transporter-like_ATP-bd"/>
</dbReference>
<dbReference type="PANTHER" id="PTHR43776:SF7">
    <property type="entry name" value="D,D-DIPEPTIDE TRANSPORT ATP-BINDING PROTEIN DDPF-RELATED"/>
    <property type="match status" value="1"/>
</dbReference>
<dbReference type="EMBL" id="VSIY01000003">
    <property type="protein sequence ID" value="TYB83269.1"/>
    <property type="molecule type" value="Genomic_DNA"/>
</dbReference>
<sequence length="244" mass="26310">MLEVRGLCKRFYGHEVLAQVDLSIRPGEVVGLIGRSGAGKSTLARCLVGLEAPNSGEIRLDGVAVTPGSGQARRRIQYLWQDPTQSLSPFLGALDTVRETLNGFALGPAATRAARAGDILNDLGVEGAMQHRRPHSLSGGQCQRIALARALAAEPDILILDEPLSSLDLATQVSTIRLLRRVHRATSLAMLIVSHDLAPLRQLADRILVLDDARIIEDIPMPDFAARATHPLSRAYAETLDPAR</sequence>
<dbReference type="InterPro" id="IPR027417">
    <property type="entry name" value="P-loop_NTPase"/>
</dbReference>
<comment type="caution">
    <text evidence="6">The sequence shown here is derived from an EMBL/GenBank/DDBJ whole genome shotgun (WGS) entry which is preliminary data.</text>
</comment>
<evidence type="ECO:0000256" key="2">
    <source>
        <dbReference type="ARBA" id="ARBA00022448"/>
    </source>
</evidence>
<comment type="similarity">
    <text evidence="1">Belongs to the ABC transporter superfamily.</text>
</comment>
<dbReference type="PANTHER" id="PTHR43776">
    <property type="entry name" value="TRANSPORT ATP-BINDING PROTEIN"/>
    <property type="match status" value="1"/>
</dbReference>
<dbReference type="GO" id="GO:0055085">
    <property type="term" value="P:transmembrane transport"/>
    <property type="evidence" value="ECO:0007669"/>
    <property type="project" value="UniProtKB-ARBA"/>
</dbReference>
<dbReference type="SMART" id="SM00382">
    <property type="entry name" value="AAA"/>
    <property type="match status" value="1"/>
</dbReference>
<dbReference type="InterPro" id="IPR003593">
    <property type="entry name" value="AAA+_ATPase"/>
</dbReference>
<dbReference type="Pfam" id="PF00005">
    <property type="entry name" value="ABC_tran"/>
    <property type="match status" value="1"/>
</dbReference>
<dbReference type="AlphaFoldDB" id="A0A5D0RQ95"/>
<dbReference type="InterPro" id="IPR017871">
    <property type="entry name" value="ABC_transporter-like_CS"/>
</dbReference>
<evidence type="ECO:0000313" key="7">
    <source>
        <dbReference type="Proteomes" id="UP000322080"/>
    </source>
</evidence>
<evidence type="ECO:0000259" key="5">
    <source>
        <dbReference type="PROSITE" id="PS50893"/>
    </source>
</evidence>
<dbReference type="SUPFAM" id="SSF52540">
    <property type="entry name" value="P-loop containing nucleoside triphosphate hydrolases"/>
    <property type="match status" value="1"/>
</dbReference>
<dbReference type="PROSITE" id="PS50893">
    <property type="entry name" value="ABC_TRANSPORTER_2"/>
    <property type="match status" value="1"/>
</dbReference>
<keyword evidence="7" id="KW-1185">Reference proteome</keyword>
<keyword evidence="4 6" id="KW-0067">ATP-binding</keyword>
<evidence type="ECO:0000313" key="6">
    <source>
        <dbReference type="EMBL" id="TYB83269.1"/>
    </source>
</evidence>
<keyword evidence="2" id="KW-0813">Transport</keyword>
<feature type="domain" description="ABC transporter" evidence="5">
    <location>
        <begin position="2"/>
        <end position="237"/>
    </location>
</feature>
<evidence type="ECO:0000256" key="3">
    <source>
        <dbReference type="ARBA" id="ARBA00022741"/>
    </source>
</evidence>
<dbReference type="RefSeq" id="WP_148376359.1">
    <property type="nucleotide sequence ID" value="NZ_VSIY01000003.1"/>
</dbReference>
<dbReference type="GO" id="GO:0016887">
    <property type="term" value="F:ATP hydrolysis activity"/>
    <property type="evidence" value="ECO:0007669"/>
    <property type="project" value="InterPro"/>
</dbReference>
<evidence type="ECO:0000256" key="1">
    <source>
        <dbReference type="ARBA" id="ARBA00005417"/>
    </source>
</evidence>
<accession>A0A5D0RQ95</accession>
<dbReference type="Proteomes" id="UP000322080">
    <property type="component" value="Unassembled WGS sequence"/>
</dbReference>
<reference evidence="6 7" key="1">
    <citation type="submission" date="2019-08" db="EMBL/GenBank/DDBJ databases">
        <title>Identification of a novel species of the genus Boseongicola.</title>
        <authorList>
            <person name="Zhang X.-Q."/>
        </authorList>
    </citation>
    <scope>NUCLEOTIDE SEQUENCE [LARGE SCALE GENOMIC DNA]</scope>
    <source>
        <strain evidence="6 7">HY14</strain>
    </source>
</reference>
<evidence type="ECO:0000256" key="4">
    <source>
        <dbReference type="ARBA" id="ARBA00022840"/>
    </source>
</evidence>
<dbReference type="PROSITE" id="PS00211">
    <property type="entry name" value="ABC_TRANSPORTER_1"/>
    <property type="match status" value="1"/>
</dbReference>
<name>A0A5D0RQ95_9RHOB</name>
<keyword evidence="3" id="KW-0547">Nucleotide-binding</keyword>
<gene>
    <name evidence="6" type="ORF">FVF75_03575</name>
</gene>
<proteinExistence type="inferred from homology"/>
<dbReference type="Gene3D" id="3.40.50.300">
    <property type="entry name" value="P-loop containing nucleotide triphosphate hydrolases"/>
    <property type="match status" value="1"/>
</dbReference>